<feature type="domain" description="Transposase (putative) gypsy type" evidence="2">
    <location>
        <begin position="147"/>
        <end position="214"/>
    </location>
</feature>
<name>A0AAD8TIT5_LOLMU</name>
<dbReference type="AlphaFoldDB" id="A0AAD8TIT5"/>
<protein>
    <recommendedName>
        <fullName evidence="2">Transposase (putative) gypsy type domain-containing protein</fullName>
    </recommendedName>
</protein>
<organism evidence="3 4">
    <name type="scientific">Lolium multiflorum</name>
    <name type="common">Italian ryegrass</name>
    <name type="synonym">Lolium perenne subsp. multiflorum</name>
    <dbReference type="NCBI Taxonomy" id="4521"/>
    <lineage>
        <taxon>Eukaryota</taxon>
        <taxon>Viridiplantae</taxon>
        <taxon>Streptophyta</taxon>
        <taxon>Embryophyta</taxon>
        <taxon>Tracheophyta</taxon>
        <taxon>Spermatophyta</taxon>
        <taxon>Magnoliopsida</taxon>
        <taxon>Liliopsida</taxon>
        <taxon>Poales</taxon>
        <taxon>Poaceae</taxon>
        <taxon>BOP clade</taxon>
        <taxon>Pooideae</taxon>
        <taxon>Poodae</taxon>
        <taxon>Poeae</taxon>
        <taxon>Poeae Chloroplast Group 2 (Poeae type)</taxon>
        <taxon>Loliodinae</taxon>
        <taxon>Loliinae</taxon>
        <taxon>Lolium</taxon>
    </lineage>
</organism>
<evidence type="ECO:0000259" key="2">
    <source>
        <dbReference type="Pfam" id="PF04195"/>
    </source>
</evidence>
<feature type="region of interest" description="Disordered" evidence="1">
    <location>
        <begin position="40"/>
        <end position="86"/>
    </location>
</feature>
<dbReference type="PANTHER" id="PTHR33026:SF7">
    <property type="entry name" value="OS03G0100275 PROTEIN"/>
    <property type="match status" value="1"/>
</dbReference>
<evidence type="ECO:0000313" key="4">
    <source>
        <dbReference type="Proteomes" id="UP001231189"/>
    </source>
</evidence>
<evidence type="ECO:0000313" key="3">
    <source>
        <dbReference type="EMBL" id="KAK1682421.1"/>
    </source>
</evidence>
<comment type="caution">
    <text evidence="3">The sequence shown here is derived from an EMBL/GenBank/DDBJ whole genome shotgun (WGS) entry which is preliminary data.</text>
</comment>
<evidence type="ECO:0000256" key="1">
    <source>
        <dbReference type="SAM" id="MobiDB-lite"/>
    </source>
</evidence>
<proteinExistence type="predicted"/>
<dbReference type="InterPro" id="IPR007321">
    <property type="entry name" value="Transposase_28"/>
</dbReference>
<dbReference type="PANTHER" id="PTHR33026">
    <property type="entry name" value="OS06G0360600 PROTEIN"/>
    <property type="match status" value="1"/>
</dbReference>
<feature type="region of interest" description="Disordered" evidence="1">
    <location>
        <begin position="371"/>
        <end position="461"/>
    </location>
</feature>
<keyword evidence="4" id="KW-1185">Reference proteome</keyword>
<feature type="compositionally biased region" description="Basic residues" evidence="1">
    <location>
        <begin position="436"/>
        <end position="446"/>
    </location>
</feature>
<accession>A0AAD8TIT5</accession>
<reference evidence="3" key="1">
    <citation type="submission" date="2023-07" db="EMBL/GenBank/DDBJ databases">
        <title>A chromosome-level genome assembly of Lolium multiflorum.</title>
        <authorList>
            <person name="Chen Y."/>
            <person name="Copetti D."/>
            <person name="Kolliker R."/>
            <person name="Studer B."/>
        </authorList>
    </citation>
    <scope>NUCLEOTIDE SEQUENCE</scope>
    <source>
        <strain evidence="3">02402/16</strain>
        <tissue evidence="3">Leaf</tissue>
    </source>
</reference>
<dbReference type="Pfam" id="PF04195">
    <property type="entry name" value="Transposase_28"/>
    <property type="match status" value="1"/>
</dbReference>
<sequence>MPRVRAPRRPLPSLRPPRAPASCILLALELLTTPADTFSLANSGEHFSADPPPLLQQSGATGPRVSTVRPPPPPSPPSRGSSSPFRLSWSSSFSSSSMAQPSGCWRGSYMREDDIERLVRLRRIPSTVITRAPDAEIEPKPEPGERVVFGAHFDHRLGLPASNFFRQFLDYFGLQPHHLSANACVLLICYVAFMEAYAGLWPDIDFWSRLFFIKAQTTDGHLRTCGAASIYSRPGTPFPKIPTVDSVKNWQMSFFYVRNENLGFDRINLPEYNPAPPVGRINWGYNARTTDPDTELRTHKIGHMSGRFDPTRTSKAELSKAQVARRVNNITKANMPEAWNYGLVPYSRESPPELVTFDSQNVEDGDLAQREWTPDHADPADQAGDQAGDDDLPQAPDQGGQGEHNPPPSPEQEEEDEPATSTTGPILRCLCARGRLAPRRLRRPRGRSGSATAPPPPWRRR</sequence>
<gene>
    <name evidence="3" type="ORF">QYE76_043269</name>
</gene>
<dbReference type="EMBL" id="JAUUTY010000002">
    <property type="protein sequence ID" value="KAK1682421.1"/>
    <property type="molecule type" value="Genomic_DNA"/>
</dbReference>
<dbReference type="Proteomes" id="UP001231189">
    <property type="component" value="Unassembled WGS sequence"/>
</dbReference>